<feature type="compositionally biased region" description="Acidic residues" evidence="21">
    <location>
        <begin position="775"/>
        <end position="788"/>
    </location>
</feature>
<dbReference type="InterPro" id="IPR011009">
    <property type="entry name" value="Kinase-like_dom_sf"/>
</dbReference>
<evidence type="ECO:0000256" key="5">
    <source>
        <dbReference type="ARBA" id="ARBA00012401"/>
    </source>
</evidence>
<comment type="cofactor">
    <cofactor evidence="2">
        <name>Mg(2+)</name>
        <dbReference type="ChEBI" id="CHEBI:18420"/>
    </cofactor>
</comment>
<evidence type="ECO:0000256" key="10">
    <source>
        <dbReference type="ARBA" id="ARBA00022729"/>
    </source>
</evidence>
<dbReference type="InterPro" id="IPR000333">
    <property type="entry name" value="TGFB_receptor"/>
</dbReference>
<keyword evidence="17" id="KW-0675">Receptor</keyword>
<sequence>MGRPGPHNLTCVSNKHPSVRGELGDAGGAAAGAVRCPPGQCCIGIWNRSHALVQGCWGGEGDACPSATCSPSPAGIPGGSVLLCLCHGHLCNGNATGTATATGTGTAVGLGGARQGPGTGGPGGPVLGDTRGWTHRGDPRGMDPQVGRVGPRRDSRGAGGDLGLTGDPWGTGGSVRGTRDSRGAGEAMGSPKGSPITTPETWGPGGPVSPQSLSPVPGRAGTLWLWGAGPLLLILLTCLGILGLRRTRAHTGQPLRGGRRIGVPPEPPSPDLPALRFLQVLQSGRFSAVWRGTLRQRPVAIKAFAAGAGRRFAAERAVHALPLMEHENVARLLDTRAAGPRARGGLLVLQLYPAGSLRHFLGQHVGTWAGSVRLALSLARGLAFLHQELWRDGLYKPSVVHRDLSSQNVLVREDGTCAIGDFGLALALPPRAQDSTGARHAVTIRKAGTQRYLAPEILDESLDLRAWGRALRQADVYALALLLWEILSRCQALSPGAPVPPFRLAYEAELGSSPTGAQLRRLAADERRRPLIPPAWHRVPQPGGALPELLEDCWDPDPEARLSAERALQRLQRLAAGPAPTPGDPGPGAPPRQVRAGKLRHGAGGGTTGTGRGRGRGQAPPLGWGPGPASCPEGPRPERRSWSLPPCGILVQVQGDTPDWGGCLDTPGVSPSPPSISSFLPLRTAAPPQPRVPPEPHVPPPRSHRPTPCTPPPAAPPGPLVGPGQPPYPAGAPPYPPGPPLVPPLGPPLPQPPHPGVLPQPGVLPSFPPRAGQEGGEEDEEEDEEGSEEAQGGGDAGGGTGGDPQPPLGGSWLCCPPPSALRRPRPRPPPAAPTEAPGTSQTPQNHLGPPRTSWNPWDPQDHSGPPRTTRTHLGAARLPSCPRGPGGVPRVLLLSPNKALGHPNVCQRLLRADGGLGLGGTQTPKAP</sequence>
<dbReference type="InterPro" id="IPR001245">
    <property type="entry name" value="Ser-Thr/Tyr_kinase_cat_dom"/>
</dbReference>
<evidence type="ECO:0000256" key="20">
    <source>
        <dbReference type="ARBA" id="ARBA00048773"/>
    </source>
</evidence>
<dbReference type="Proteomes" id="UP000694553">
    <property type="component" value="Unassembled WGS sequence"/>
</dbReference>
<keyword evidence="12" id="KW-0418">Kinase</keyword>
<dbReference type="SUPFAM" id="SSF56112">
    <property type="entry name" value="Protein kinase-like (PK-like)"/>
    <property type="match status" value="1"/>
</dbReference>
<keyword evidence="18" id="KW-0325">Glycoprotein</keyword>
<evidence type="ECO:0000256" key="3">
    <source>
        <dbReference type="ARBA" id="ARBA00004479"/>
    </source>
</evidence>
<evidence type="ECO:0000256" key="1">
    <source>
        <dbReference type="ARBA" id="ARBA00001936"/>
    </source>
</evidence>
<feature type="compositionally biased region" description="Pro residues" evidence="21">
    <location>
        <begin position="579"/>
        <end position="590"/>
    </location>
</feature>
<dbReference type="Gene3D" id="1.10.510.10">
    <property type="entry name" value="Transferase(Phosphotransferase) domain 1"/>
    <property type="match status" value="1"/>
</dbReference>
<evidence type="ECO:0000256" key="4">
    <source>
        <dbReference type="ARBA" id="ARBA00009605"/>
    </source>
</evidence>
<dbReference type="OMA" id="SESLPXL"/>
<dbReference type="PROSITE" id="PS50011">
    <property type="entry name" value="PROTEIN_KINASE_DOM"/>
    <property type="match status" value="1"/>
</dbReference>
<reference evidence="23" key="1">
    <citation type="submission" date="2019-10" db="EMBL/GenBank/DDBJ databases">
        <title>Corvus moneduloides (New Caledonian crow) genome, bCorMon1, primary haplotype.</title>
        <authorList>
            <person name="Rutz C."/>
            <person name="Fungtammasan C."/>
            <person name="Mountcastle J."/>
            <person name="Formenti G."/>
            <person name="Chow W."/>
            <person name="Howe K."/>
            <person name="Steele M.P."/>
            <person name="Fernandes J."/>
            <person name="Gilbert M.T.P."/>
            <person name="Fedrigo O."/>
            <person name="Jarvis E.D."/>
            <person name="Gemmell N."/>
        </authorList>
    </citation>
    <scope>NUCLEOTIDE SEQUENCE [LARGE SCALE GENOMIC DNA]</scope>
</reference>
<dbReference type="FunFam" id="1.10.510.10:FF:000487">
    <property type="entry name" value="Anti-Muellerian hormone type-2 receptor"/>
    <property type="match status" value="1"/>
</dbReference>
<dbReference type="PANTHER" id="PTHR23255:SF49">
    <property type="entry name" value="ANTI-MUELLERIAN HORMONE TYPE-2 RECEPTOR"/>
    <property type="match status" value="1"/>
</dbReference>
<dbReference type="GO" id="GO:0005024">
    <property type="term" value="F:transforming growth factor beta receptor activity"/>
    <property type="evidence" value="ECO:0007669"/>
    <property type="project" value="TreeGrafter"/>
</dbReference>
<keyword evidence="15" id="KW-1133">Transmembrane helix</keyword>
<evidence type="ECO:0000256" key="11">
    <source>
        <dbReference type="ARBA" id="ARBA00022741"/>
    </source>
</evidence>
<dbReference type="PANTHER" id="PTHR23255">
    <property type="entry name" value="TRANSFORMING GROWTH FACTOR-BETA RECEPTOR TYPE I AND II"/>
    <property type="match status" value="1"/>
</dbReference>
<dbReference type="Pfam" id="PF07714">
    <property type="entry name" value="PK_Tyr_Ser-Thr"/>
    <property type="match status" value="1"/>
</dbReference>
<comment type="catalytic activity">
    <reaction evidence="19">
        <text>L-seryl-[receptor-protein] + ATP = O-phospho-L-seryl-[receptor-protein] + ADP + H(+)</text>
        <dbReference type="Rhea" id="RHEA:18673"/>
        <dbReference type="Rhea" id="RHEA-COMP:11022"/>
        <dbReference type="Rhea" id="RHEA-COMP:11023"/>
        <dbReference type="ChEBI" id="CHEBI:15378"/>
        <dbReference type="ChEBI" id="CHEBI:29999"/>
        <dbReference type="ChEBI" id="CHEBI:30616"/>
        <dbReference type="ChEBI" id="CHEBI:83421"/>
        <dbReference type="ChEBI" id="CHEBI:456216"/>
        <dbReference type="EC" id="2.7.11.30"/>
    </reaction>
</comment>
<keyword evidence="9" id="KW-0479">Metal-binding</keyword>
<comment type="cofactor">
    <cofactor evidence="1">
        <name>Mn(2+)</name>
        <dbReference type="ChEBI" id="CHEBI:29035"/>
    </cofactor>
</comment>
<evidence type="ECO:0000256" key="19">
    <source>
        <dbReference type="ARBA" id="ARBA00047681"/>
    </source>
</evidence>
<keyword evidence="8" id="KW-0812">Transmembrane</keyword>
<keyword evidence="14" id="KW-0460">Magnesium</keyword>
<dbReference type="PROSITE" id="PS00109">
    <property type="entry name" value="PROTEIN_KINASE_TYR"/>
    <property type="match status" value="1"/>
</dbReference>
<keyword evidence="16" id="KW-0472">Membrane</keyword>
<evidence type="ECO:0000256" key="14">
    <source>
        <dbReference type="ARBA" id="ARBA00022842"/>
    </source>
</evidence>
<dbReference type="InterPro" id="IPR000719">
    <property type="entry name" value="Prot_kinase_dom"/>
</dbReference>
<dbReference type="GO" id="GO:0005886">
    <property type="term" value="C:plasma membrane"/>
    <property type="evidence" value="ECO:0007669"/>
    <property type="project" value="TreeGrafter"/>
</dbReference>
<reference evidence="22" key="2">
    <citation type="submission" date="2025-08" db="UniProtKB">
        <authorList>
            <consortium name="Ensembl"/>
        </authorList>
    </citation>
    <scope>IDENTIFICATION</scope>
</reference>
<evidence type="ECO:0000256" key="13">
    <source>
        <dbReference type="ARBA" id="ARBA00022840"/>
    </source>
</evidence>
<dbReference type="GO" id="GO:0030154">
    <property type="term" value="P:cell differentiation"/>
    <property type="evidence" value="ECO:0007669"/>
    <property type="project" value="UniProtKB-ARBA"/>
</dbReference>
<evidence type="ECO:0000256" key="2">
    <source>
        <dbReference type="ARBA" id="ARBA00001946"/>
    </source>
</evidence>
<feature type="region of interest" description="Disordered" evidence="21">
    <location>
        <begin position="658"/>
        <end position="889"/>
    </location>
</feature>
<evidence type="ECO:0000256" key="15">
    <source>
        <dbReference type="ARBA" id="ARBA00022989"/>
    </source>
</evidence>
<reference evidence="22" key="3">
    <citation type="submission" date="2025-09" db="UniProtKB">
        <authorList>
            <consortium name="Ensembl"/>
        </authorList>
    </citation>
    <scope>IDENTIFICATION</scope>
</reference>
<dbReference type="Gene3D" id="3.30.200.20">
    <property type="entry name" value="Phosphorylase Kinase, domain 1"/>
    <property type="match status" value="1"/>
</dbReference>
<evidence type="ECO:0000256" key="6">
    <source>
        <dbReference type="ARBA" id="ARBA00022527"/>
    </source>
</evidence>
<proteinExistence type="inferred from homology"/>
<evidence type="ECO:0000256" key="8">
    <source>
        <dbReference type="ARBA" id="ARBA00022692"/>
    </source>
</evidence>
<dbReference type="GO" id="GO:0005524">
    <property type="term" value="F:ATP binding"/>
    <property type="evidence" value="ECO:0007669"/>
    <property type="project" value="UniProtKB-KW"/>
</dbReference>
<comment type="similarity">
    <text evidence="4">Belongs to the protein kinase superfamily. TKL Ser/Thr protein kinase family. TGFB receptor subfamily.</text>
</comment>
<keyword evidence="11" id="KW-0547">Nucleotide-binding</keyword>
<evidence type="ECO:0000256" key="21">
    <source>
        <dbReference type="SAM" id="MobiDB-lite"/>
    </source>
</evidence>
<dbReference type="InterPro" id="IPR008266">
    <property type="entry name" value="Tyr_kinase_AS"/>
</dbReference>
<comment type="subcellular location">
    <subcellularLocation>
        <location evidence="3">Membrane</location>
        <topology evidence="3">Single-pass type I membrane protein</topology>
    </subcellularLocation>
</comment>
<evidence type="ECO:0000313" key="22">
    <source>
        <dbReference type="Ensembl" id="ENSCMUP00000021670.2"/>
    </source>
</evidence>
<feature type="compositionally biased region" description="Pro residues" evidence="21">
    <location>
        <begin position="708"/>
        <end position="758"/>
    </location>
</feature>
<feature type="region of interest" description="Disordered" evidence="21">
    <location>
        <begin position="132"/>
        <end position="214"/>
    </location>
</feature>
<evidence type="ECO:0000256" key="12">
    <source>
        <dbReference type="ARBA" id="ARBA00022777"/>
    </source>
</evidence>
<protein>
    <recommendedName>
        <fullName evidence="5">receptor protein serine/threonine kinase</fullName>
        <ecNumber evidence="5">2.7.11.30</ecNumber>
    </recommendedName>
</protein>
<feature type="compositionally biased region" description="Gly residues" evidence="21">
    <location>
        <begin position="157"/>
        <end position="175"/>
    </location>
</feature>
<evidence type="ECO:0000256" key="9">
    <source>
        <dbReference type="ARBA" id="ARBA00022723"/>
    </source>
</evidence>
<dbReference type="GO" id="GO:0030509">
    <property type="term" value="P:BMP signaling pathway"/>
    <property type="evidence" value="ECO:0007669"/>
    <property type="project" value="TreeGrafter"/>
</dbReference>
<evidence type="ECO:0000256" key="16">
    <source>
        <dbReference type="ARBA" id="ARBA00023136"/>
    </source>
</evidence>
<dbReference type="EC" id="2.7.11.30" evidence="5"/>
<accession>A0A8U7P287</accession>
<feature type="compositionally biased region" description="Pro residues" evidence="21">
    <location>
        <begin position="687"/>
        <end position="701"/>
    </location>
</feature>
<dbReference type="Ensembl" id="ENSCMUT00000023269.2">
    <property type="protein sequence ID" value="ENSCMUP00000021670.2"/>
    <property type="gene ID" value="ENSCMUG00000013345.2"/>
</dbReference>
<evidence type="ECO:0000256" key="18">
    <source>
        <dbReference type="ARBA" id="ARBA00023180"/>
    </source>
</evidence>
<keyword evidence="13" id="KW-0067">ATP-binding</keyword>
<feature type="compositionally biased region" description="Low complexity" evidence="21">
    <location>
        <begin position="675"/>
        <end position="686"/>
    </location>
</feature>
<organism evidence="22 23">
    <name type="scientific">Corvus moneduloides</name>
    <name type="common">New Caledonian crow</name>
    <dbReference type="NCBI Taxonomy" id="1196302"/>
    <lineage>
        <taxon>Eukaryota</taxon>
        <taxon>Metazoa</taxon>
        <taxon>Chordata</taxon>
        <taxon>Craniata</taxon>
        <taxon>Vertebrata</taxon>
        <taxon>Euteleostomi</taxon>
        <taxon>Archelosauria</taxon>
        <taxon>Archosauria</taxon>
        <taxon>Dinosauria</taxon>
        <taxon>Saurischia</taxon>
        <taxon>Theropoda</taxon>
        <taxon>Coelurosauria</taxon>
        <taxon>Aves</taxon>
        <taxon>Neognathae</taxon>
        <taxon>Neoaves</taxon>
        <taxon>Telluraves</taxon>
        <taxon>Australaves</taxon>
        <taxon>Passeriformes</taxon>
        <taxon>Corvoidea</taxon>
        <taxon>Corvidae</taxon>
        <taxon>Corvus</taxon>
    </lineage>
</organism>
<evidence type="ECO:0000313" key="23">
    <source>
        <dbReference type="Proteomes" id="UP000694553"/>
    </source>
</evidence>
<keyword evidence="23" id="KW-1185">Reference proteome</keyword>
<evidence type="ECO:0000256" key="7">
    <source>
        <dbReference type="ARBA" id="ARBA00022679"/>
    </source>
</evidence>
<keyword evidence="7" id="KW-0808">Transferase</keyword>
<accession>A0A8C3EJ79</accession>
<keyword evidence="10" id="KW-0732">Signal</keyword>
<dbReference type="Gene3D" id="2.10.60.10">
    <property type="entry name" value="CD59"/>
    <property type="match status" value="1"/>
</dbReference>
<gene>
    <name evidence="22" type="primary">AMHR2</name>
</gene>
<feature type="region of interest" description="Disordered" evidence="21">
    <location>
        <begin position="576"/>
        <end position="643"/>
    </location>
</feature>
<dbReference type="GO" id="GO:0043235">
    <property type="term" value="C:receptor complex"/>
    <property type="evidence" value="ECO:0007669"/>
    <property type="project" value="TreeGrafter"/>
</dbReference>
<feature type="compositionally biased region" description="Gly residues" evidence="21">
    <location>
        <begin position="791"/>
        <end position="802"/>
    </location>
</feature>
<evidence type="ECO:0000256" key="17">
    <source>
        <dbReference type="ARBA" id="ARBA00023170"/>
    </source>
</evidence>
<dbReference type="InterPro" id="IPR045860">
    <property type="entry name" value="Snake_toxin-like_sf"/>
</dbReference>
<feature type="compositionally biased region" description="Gly residues" evidence="21">
    <location>
        <begin position="602"/>
        <end position="612"/>
    </location>
</feature>
<dbReference type="AlphaFoldDB" id="A0A8C3EJ79"/>
<name>A0A8C3EJ79_CORMO</name>
<keyword evidence="6" id="KW-0723">Serine/threonine-protein kinase</keyword>
<comment type="catalytic activity">
    <reaction evidence="20">
        <text>L-threonyl-[receptor-protein] + ATP = O-phospho-L-threonyl-[receptor-protein] + ADP + H(+)</text>
        <dbReference type="Rhea" id="RHEA:44880"/>
        <dbReference type="Rhea" id="RHEA-COMP:11024"/>
        <dbReference type="Rhea" id="RHEA-COMP:11025"/>
        <dbReference type="ChEBI" id="CHEBI:15378"/>
        <dbReference type="ChEBI" id="CHEBI:30013"/>
        <dbReference type="ChEBI" id="CHEBI:30616"/>
        <dbReference type="ChEBI" id="CHEBI:61977"/>
        <dbReference type="ChEBI" id="CHEBI:456216"/>
        <dbReference type="EC" id="2.7.11.30"/>
    </reaction>
</comment>